<dbReference type="PANTHER" id="PTHR34883:SF15">
    <property type="entry name" value="EXTRACELLULAR SERINE-RICH PROTEIN"/>
    <property type="match status" value="1"/>
</dbReference>
<evidence type="ECO:0008006" key="5">
    <source>
        <dbReference type="Google" id="ProtNLM"/>
    </source>
</evidence>
<comment type="caution">
    <text evidence="3">The sequence shown here is derived from an EMBL/GenBank/DDBJ whole genome shotgun (WGS) entry which is preliminary data.</text>
</comment>
<dbReference type="InterPro" id="IPR008972">
    <property type="entry name" value="Cupredoxin"/>
</dbReference>
<dbReference type="SUPFAM" id="SSF49503">
    <property type="entry name" value="Cupredoxins"/>
    <property type="match status" value="1"/>
</dbReference>
<sequence length="224" mass="22304">MHFPLIAAALLSATTVYAADHAVAVGANGLLAFDPTDIQAAAGDTITFSFLAKNHSVTQSTFAAPCTKSGLDSGFHLPVAGGTGATDFPTFVVTVNDTSPLWFYCAQTNPVVHCPMGMVFAVNAPADKSFAAFQSNAKATSNANSTAGGSPYSTTGPTTNSTTGSTNSTTGSTNSNTGSNTGSGTNNTSGGNDDGGDNNTSRAVKLNGGVFGALAVASVLTAFL</sequence>
<evidence type="ECO:0000256" key="1">
    <source>
        <dbReference type="SAM" id="MobiDB-lite"/>
    </source>
</evidence>
<dbReference type="AlphaFoldDB" id="A0A8H4QQ18"/>
<feature type="region of interest" description="Disordered" evidence="1">
    <location>
        <begin position="140"/>
        <end position="200"/>
    </location>
</feature>
<protein>
    <recommendedName>
        <fullName evidence="5">Cupredoxin</fullName>
    </recommendedName>
</protein>
<gene>
    <name evidence="3" type="ORF">D9613_002977</name>
</gene>
<dbReference type="Gene3D" id="2.60.40.420">
    <property type="entry name" value="Cupredoxins - blue copper proteins"/>
    <property type="match status" value="1"/>
</dbReference>
<evidence type="ECO:0000313" key="4">
    <source>
        <dbReference type="Proteomes" id="UP000521872"/>
    </source>
</evidence>
<evidence type="ECO:0000256" key="2">
    <source>
        <dbReference type="SAM" id="SignalP"/>
    </source>
</evidence>
<dbReference type="PANTHER" id="PTHR34883">
    <property type="entry name" value="SERINE-RICH PROTEIN, PUTATIVE-RELATED-RELATED"/>
    <property type="match status" value="1"/>
</dbReference>
<reference evidence="3 4" key="1">
    <citation type="submission" date="2019-12" db="EMBL/GenBank/DDBJ databases">
        <authorList>
            <person name="Floudas D."/>
            <person name="Bentzer J."/>
            <person name="Ahren D."/>
            <person name="Johansson T."/>
            <person name="Persson P."/>
            <person name="Tunlid A."/>
        </authorList>
    </citation>
    <scope>NUCLEOTIDE SEQUENCE [LARGE SCALE GENOMIC DNA]</scope>
    <source>
        <strain evidence="3 4">CBS 102.39</strain>
    </source>
</reference>
<organism evidence="3 4">
    <name type="scientific">Agrocybe pediades</name>
    <dbReference type="NCBI Taxonomy" id="84607"/>
    <lineage>
        <taxon>Eukaryota</taxon>
        <taxon>Fungi</taxon>
        <taxon>Dikarya</taxon>
        <taxon>Basidiomycota</taxon>
        <taxon>Agaricomycotina</taxon>
        <taxon>Agaricomycetes</taxon>
        <taxon>Agaricomycetidae</taxon>
        <taxon>Agaricales</taxon>
        <taxon>Agaricineae</taxon>
        <taxon>Strophariaceae</taxon>
        <taxon>Agrocybe</taxon>
    </lineage>
</organism>
<dbReference type="InterPro" id="IPR052953">
    <property type="entry name" value="Ser-rich/MCO-related"/>
</dbReference>
<keyword evidence="4" id="KW-1185">Reference proteome</keyword>
<dbReference type="Proteomes" id="UP000521872">
    <property type="component" value="Unassembled WGS sequence"/>
</dbReference>
<name>A0A8H4QQ18_9AGAR</name>
<feature type="signal peptide" evidence="2">
    <location>
        <begin position="1"/>
        <end position="18"/>
    </location>
</feature>
<keyword evidence="2" id="KW-0732">Signal</keyword>
<evidence type="ECO:0000313" key="3">
    <source>
        <dbReference type="EMBL" id="KAF4614853.1"/>
    </source>
</evidence>
<dbReference type="EMBL" id="JAACJL010000044">
    <property type="protein sequence ID" value="KAF4614853.1"/>
    <property type="molecule type" value="Genomic_DNA"/>
</dbReference>
<proteinExistence type="predicted"/>
<accession>A0A8H4QQ18</accession>
<feature type="chain" id="PRO_5034678799" description="Cupredoxin" evidence="2">
    <location>
        <begin position="19"/>
        <end position="224"/>
    </location>
</feature>
<dbReference type="CDD" id="cd00920">
    <property type="entry name" value="Cupredoxin"/>
    <property type="match status" value="1"/>
</dbReference>